<evidence type="ECO:0000256" key="1">
    <source>
        <dbReference type="ARBA" id="ARBA00022723"/>
    </source>
</evidence>
<dbReference type="EMBL" id="PZQS01000006">
    <property type="protein sequence ID" value="PVD28249.1"/>
    <property type="molecule type" value="Genomic_DNA"/>
</dbReference>
<dbReference type="SUPFAM" id="SSF53649">
    <property type="entry name" value="Alkaline phosphatase-like"/>
    <property type="match status" value="1"/>
</dbReference>
<dbReference type="InterPro" id="IPR047115">
    <property type="entry name" value="ARSB"/>
</dbReference>
<proteinExistence type="predicted"/>
<evidence type="ECO:0000313" key="5">
    <source>
        <dbReference type="EMBL" id="PVD28249.1"/>
    </source>
</evidence>
<organism evidence="5 6">
    <name type="scientific">Pomacea canaliculata</name>
    <name type="common">Golden apple snail</name>
    <dbReference type="NCBI Taxonomy" id="400727"/>
    <lineage>
        <taxon>Eukaryota</taxon>
        <taxon>Metazoa</taxon>
        <taxon>Spiralia</taxon>
        <taxon>Lophotrochozoa</taxon>
        <taxon>Mollusca</taxon>
        <taxon>Gastropoda</taxon>
        <taxon>Caenogastropoda</taxon>
        <taxon>Architaenioglossa</taxon>
        <taxon>Ampullarioidea</taxon>
        <taxon>Ampullariidae</taxon>
        <taxon>Pomacea</taxon>
    </lineage>
</organism>
<dbReference type="AlphaFoldDB" id="A0A2T7P4A4"/>
<sequence>MHVSDWFPTLVKLAGGSLNGTQPLDGFDQWPTISEAKASPRTELLHNIDILTPPSGTRLYPNLFDTRVRAAIRVGDMKLITGNPGDGSWVPPPEMPHSPHTTGNTRLSGSATQNVWLFNITADPEERVDLSHTHLDLVQQLLERLDYYNATAVPPRYPPDDPNSNPERHGGVWGPWQ</sequence>
<dbReference type="GO" id="GO:0046872">
    <property type="term" value="F:metal ion binding"/>
    <property type="evidence" value="ECO:0007669"/>
    <property type="project" value="UniProtKB-KW"/>
</dbReference>
<evidence type="ECO:0000256" key="3">
    <source>
        <dbReference type="ARBA" id="ARBA00023180"/>
    </source>
</evidence>
<feature type="region of interest" description="Disordered" evidence="4">
    <location>
        <begin position="152"/>
        <end position="177"/>
    </location>
</feature>
<dbReference type="PANTHER" id="PTHR10342">
    <property type="entry name" value="ARYLSULFATASE"/>
    <property type="match status" value="1"/>
</dbReference>
<dbReference type="Gene3D" id="3.40.720.10">
    <property type="entry name" value="Alkaline Phosphatase, subunit A"/>
    <property type="match status" value="1"/>
</dbReference>
<dbReference type="Gene3D" id="3.30.1120.10">
    <property type="match status" value="1"/>
</dbReference>
<dbReference type="GO" id="GO:0008484">
    <property type="term" value="F:sulfuric ester hydrolase activity"/>
    <property type="evidence" value="ECO:0007669"/>
    <property type="project" value="InterPro"/>
</dbReference>
<evidence type="ECO:0000256" key="4">
    <source>
        <dbReference type="SAM" id="MobiDB-lite"/>
    </source>
</evidence>
<evidence type="ECO:0008006" key="7">
    <source>
        <dbReference type="Google" id="ProtNLM"/>
    </source>
</evidence>
<dbReference type="Proteomes" id="UP000245119">
    <property type="component" value="Linkage Group LG6"/>
</dbReference>
<name>A0A2T7P4A4_POMCA</name>
<evidence type="ECO:0000313" key="6">
    <source>
        <dbReference type="Proteomes" id="UP000245119"/>
    </source>
</evidence>
<dbReference type="PANTHER" id="PTHR10342:SF274">
    <property type="entry name" value="ARYLSULFATASE B"/>
    <property type="match status" value="1"/>
</dbReference>
<dbReference type="OrthoDB" id="103349at2759"/>
<keyword evidence="1" id="KW-0479">Metal-binding</keyword>
<gene>
    <name evidence="5" type="ORF">C0Q70_10836</name>
</gene>
<dbReference type="STRING" id="400727.A0A2T7P4A4"/>
<keyword evidence="2" id="KW-0106">Calcium</keyword>
<evidence type="ECO:0000256" key="2">
    <source>
        <dbReference type="ARBA" id="ARBA00022837"/>
    </source>
</evidence>
<keyword evidence="3" id="KW-0325">Glycoprotein</keyword>
<accession>A0A2T7P4A4</accession>
<keyword evidence="6" id="KW-1185">Reference proteome</keyword>
<protein>
    <recommendedName>
        <fullName evidence="7">Sulfatase N-terminal domain-containing protein</fullName>
    </recommendedName>
</protein>
<comment type="caution">
    <text evidence="5">The sequence shown here is derived from an EMBL/GenBank/DDBJ whole genome shotgun (WGS) entry which is preliminary data.</text>
</comment>
<reference evidence="5 6" key="1">
    <citation type="submission" date="2018-04" db="EMBL/GenBank/DDBJ databases">
        <title>The genome of golden apple snail Pomacea canaliculata provides insight into stress tolerance and invasive adaptation.</title>
        <authorList>
            <person name="Liu C."/>
            <person name="Liu B."/>
            <person name="Ren Y."/>
            <person name="Zhang Y."/>
            <person name="Wang H."/>
            <person name="Li S."/>
            <person name="Jiang F."/>
            <person name="Yin L."/>
            <person name="Zhang G."/>
            <person name="Qian W."/>
            <person name="Fan W."/>
        </authorList>
    </citation>
    <scope>NUCLEOTIDE SEQUENCE [LARGE SCALE GENOMIC DNA]</scope>
    <source>
        <strain evidence="5">SZHN2017</strain>
        <tissue evidence="5">Muscle</tissue>
    </source>
</reference>
<dbReference type="InterPro" id="IPR017850">
    <property type="entry name" value="Alkaline_phosphatase_core_sf"/>
</dbReference>